<proteinExistence type="predicted"/>
<dbReference type="RefSeq" id="YP_009841654.1">
    <property type="nucleotide sequence ID" value="NC_048733.1"/>
</dbReference>
<keyword evidence="2" id="KW-1185">Reference proteome</keyword>
<evidence type="ECO:0000313" key="2">
    <source>
        <dbReference type="Proteomes" id="UP000267142"/>
    </source>
</evidence>
<gene>
    <name evidence="1" type="primary">35</name>
    <name evidence="1" type="ORF">SEA_BURRO_35</name>
</gene>
<organism evidence="1 2">
    <name type="scientific">Microbacterium phage Burro</name>
    <dbReference type="NCBI Taxonomy" id="2315703"/>
    <lineage>
        <taxon>Viruses</taxon>
        <taxon>Duplodnaviria</taxon>
        <taxon>Heunggongvirae</taxon>
        <taxon>Uroviricota</taxon>
        <taxon>Caudoviricetes</taxon>
        <taxon>Burrovirus</taxon>
        <taxon>Burrovirus burro</taxon>
    </lineage>
</organism>
<reference evidence="1 2" key="1">
    <citation type="submission" date="2018-08" db="EMBL/GenBank/DDBJ databases">
        <authorList>
            <person name="Solberg C.E."/>
            <person name="Bonilla J.A."/>
            <person name="Klyczek K."/>
            <person name="Garlena R.A."/>
            <person name="Russell D.A."/>
            <person name="Pope W.H."/>
            <person name="Jacobs-Sera D."/>
            <person name="Hatfull G.F."/>
        </authorList>
    </citation>
    <scope>NUCLEOTIDE SEQUENCE [LARGE SCALE GENOMIC DNA]</scope>
</reference>
<dbReference type="Proteomes" id="UP000267142">
    <property type="component" value="Segment"/>
</dbReference>
<name>A0A386KKJ1_9CAUD</name>
<sequence>MTEEQMPLWARQFQGEMLRGLQGVQNTLATVVTKESFRDEKDRVNAELTGLRGESQSIRDALNAESTARQTSELAAAKKVAEEATARQKVQAATNWQWFALIAIPFGTKLVDWLLGGTGP</sequence>
<dbReference type="EMBL" id="MH825698">
    <property type="protein sequence ID" value="AYD86178.1"/>
    <property type="molecule type" value="Genomic_DNA"/>
</dbReference>
<evidence type="ECO:0000313" key="1">
    <source>
        <dbReference type="EMBL" id="AYD86178.1"/>
    </source>
</evidence>
<protein>
    <submittedName>
        <fullName evidence="1">Uncharacterized protein</fullName>
    </submittedName>
</protein>
<dbReference type="GeneID" id="55611845"/>
<dbReference type="KEGG" id="vg:55611845"/>
<accession>A0A386KKJ1</accession>